<accession>K2AFD0</accession>
<dbReference type="GO" id="GO:0003677">
    <property type="term" value="F:DNA binding"/>
    <property type="evidence" value="ECO:0007669"/>
    <property type="project" value="UniProtKB-UniRule"/>
</dbReference>
<dbReference type="InterPro" id="IPR001647">
    <property type="entry name" value="HTH_TetR"/>
</dbReference>
<sequence length="173" mass="20667">MTNNITEKIESLFWENTFSDVSMDDVALSLGMKKASLYYHFPSKEAMLVEVINYSYDKYRAYLIDLFEKDKIEEIVTGLITYSIKEKNLFSIISQKWYCKIDEIKKIIEQKNAELTYIFNTYFEQKYKLNKEKLILLQGTIWDLSKRSCLFDCKEMDIKKITDEIITLFFNNK</sequence>
<comment type="caution">
    <text evidence="4">The sequence shown here is derived from an EMBL/GenBank/DDBJ whole genome shotgun (WGS) entry which is preliminary data.</text>
</comment>
<dbReference type="SUPFAM" id="SSF46689">
    <property type="entry name" value="Homeodomain-like"/>
    <property type="match status" value="1"/>
</dbReference>
<evidence type="ECO:0000256" key="1">
    <source>
        <dbReference type="ARBA" id="ARBA00023125"/>
    </source>
</evidence>
<dbReference type="PANTHER" id="PTHR43479:SF11">
    <property type="entry name" value="ACREF_ENVCD OPERON REPRESSOR-RELATED"/>
    <property type="match status" value="1"/>
</dbReference>
<protein>
    <recommendedName>
        <fullName evidence="3">HTH tetR-type domain-containing protein</fullName>
    </recommendedName>
</protein>
<dbReference type="EMBL" id="AMFJ01021609">
    <property type="protein sequence ID" value="EKD66660.1"/>
    <property type="molecule type" value="Genomic_DNA"/>
</dbReference>
<dbReference type="InterPro" id="IPR050624">
    <property type="entry name" value="HTH-type_Tx_Regulator"/>
</dbReference>
<dbReference type="PROSITE" id="PS50977">
    <property type="entry name" value="HTH_TETR_2"/>
    <property type="match status" value="1"/>
</dbReference>
<evidence type="ECO:0000259" key="3">
    <source>
        <dbReference type="PROSITE" id="PS50977"/>
    </source>
</evidence>
<proteinExistence type="predicted"/>
<gene>
    <name evidence="4" type="ORF">ACD_49C00023G0003</name>
</gene>
<reference evidence="4" key="1">
    <citation type="journal article" date="2012" name="Science">
        <title>Fermentation, hydrogen, and sulfur metabolism in multiple uncultivated bacterial phyla.</title>
        <authorList>
            <person name="Wrighton K.C."/>
            <person name="Thomas B.C."/>
            <person name="Sharon I."/>
            <person name="Miller C.S."/>
            <person name="Castelle C.J."/>
            <person name="VerBerkmoes N.C."/>
            <person name="Wilkins M.J."/>
            <person name="Hettich R.L."/>
            <person name="Lipton M.S."/>
            <person name="Williams K.H."/>
            <person name="Long P.E."/>
            <person name="Banfield J.F."/>
        </authorList>
    </citation>
    <scope>NUCLEOTIDE SEQUENCE [LARGE SCALE GENOMIC DNA]</scope>
</reference>
<dbReference type="PANTHER" id="PTHR43479">
    <property type="entry name" value="ACREF/ENVCD OPERON REPRESSOR-RELATED"/>
    <property type="match status" value="1"/>
</dbReference>
<dbReference type="AlphaFoldDB" id="K2AFD0"/>
<feature type="DNA-binding region" description="H-T-H motif" evidence="2">
    <location>
        <begin position="22"/>
        <end position="41"/>
    </location>
</feature>
<dbReference type="InterPro" id="IPR009057">
    <property type="entry name" value="Homeodomain-like_sf"/>
</dbReference>
<evidence type="ECO:0000256" key="2">
    <source>
        <dbReference type="PROSITE-ProRule" id="PRU00335"/>
    </source>
</evidence>
<feature type="domain" description="HTH tetR-type" evidence="3">
    <location>
        <begin position="1"/>
        <end position="59"/>
    </location>
</feature>
<dbReference type="Pfam" id="PF00440">
    <property type="entry name" value="TetR_N"/>
    <property type="match status" value="1"/>
</dbReference>
<dbReference type="Gene3D" id="1.10.357.10">
    <property type="entry name" value="Tetracycline Repressor, domain 2"/>
    <property type="match status" value="1"/>
</dbReference>
<evidence type="ECO:0000313" key="4">
    <source>
        <dbReference type="EMBL" id="EKD66660.1"/>
    </source>
</evidence>
<organism evidence="4">
    <name type="scientific">uncultured bacterium</name>
    <name type="common">gcode 4</name>
    <dbReference type="NCBI Taxonomy" id="1234023"/>
    <lineage>
        <taxon>Bacteria</taxon>
        <taxon>environmental samples</taxon>
    </lineage>
</organism>
<keyword evidence="1 2" id="KW-0238">DNA-binding</keyword>
<name>K2AFD0_9BACT</name>